<dbReference type="KEGG" id="lvi:G7068_08320"/>
<feature type="region of interest" description="Disordered" evidence="1">
    <location>
        <begin position="38"/>
        <end position="58"/>
    </location>
</feature>
<dbReference type="Proteomes" id="UP000502677">
    <property type="component" value="Chromosome"/>
</dbReference>
<protein>
    <submittedName>
        <fullName evidence="2">Uncharacterized protein</fullName>
    </submittedName>
</protein>
<proteinExistence type="predicted"/>
<dbReference type="EMBL" id="CP049863">
    <property type="protein sequence ID" value="QIK63200.1"/>
    <property type="molecule type" value="Genomic_DNA"/>
</dbReference>
<accession>A0A6G7XF11</accession>
<sequence length="58" mass="6227">MTKVVIANDWVDAEGRTHEGGHPVEVEPGTARDLISRGKARAVATDQKSAVQAKKESK</sequence>
<dbReference type="RefSeq" id="WP_166291039.1">
    <property type="nucleotide sequence ID" value="NZ_CP049863.1"/>
</dbReference>
<dbReference type="AlphaFoldDB" id="A0A6G7XF11"/>
<name>A0A6G7XF11_9MICO</name>
<gene>
    <name evidence="2" type="ORF">G7068_08320</name>
</gene>
<organism evidence="2 3">
    <name type="scientific">Leucobacter viscericola</name>
    <dbReference type="NCBI Taxonomy" id="2714935"/>
    <lineage>
        <taxon>Bacteria</taxon>
        <taxon>Bacillati</taxon>
        <taxon>Actinomycetota</taxon>
        <taxon>Actinomycetes</taxon>
        <taxon>Micrococcales</taxon>
        <taxon>Microbacteriaceae</taxon>
        <taxon>Leucobacter</taxon>
    </lineage>
</organism>
<reference evidence="2 3" key="1">
    <citation type="submission" date="2020-03" db="EMBL/GenBank/DDBJ databases">
        <title>Leucobacter sp. nov., isolated from beetles.</title>
        <authorList>
            <person name="Hyun D.-W."/>
            <person name="Bae J.-W."/>
        </authorList>
    </citation>
    <scope>NUCLEOTIDE SEQUENCE [LARGE SCALE GENOMIC DNA]</scope>
    <source>
        <strain evidence="2 3">HDW9C</strain>
    </source>
</reference>
<evidence type="ECO:0000256" key="1">
    <source>
        <dbReference type="SAM" id="MobiDB-lite"/>
    </source>
</evidence>
<evidence type="ECO:0000313" key="2">
    <source>
        <dbReference type="EMBL" id="QIK63200.1"/>
    </source>
</evidence>
<evidence type="ECO:0000313" key="3">
    <source>
        <dbReference type="Proteomes" id="UP000502677"/>
    </source>
</evidence>
<keyword evidence="3" id="KW-1185">Reference proteome</keyword>